<dbReference type="Proteomes" id="UP001597241">
    <property type="component" value="Unassembled WGS sequence"/>
</dbReference>
<dbReference type="RefSeq" id="WP_386808034.1">
    <property type="nucleotide sequence ID" value="NZ_JBHTMV010000003.1"/>
</dbReference>
<evidence type="ECO:0000313" key="6">
    <source>
        <dbReference type="EMBL" id="MFD1293053.1"/>
    </source>
</evidence>
<organism evidence="6 7">
    <name type="scientific">Lutibacter holmesii</name>
    <dbReference type="NCBI Taxonomy" id="1137985"/>
    <lineage>
        <taxon>Bacteria</taxon>
        <taxon>Pseudomonadati</taxon>
        <taxon>Bacteroidota</taxon>
        <taxon>Flavobacteriia</taxon>
        <taxon>Flavobacteriales</taxon>
        <taxon>Flavobacteriaceae</taxon>
        <taxon>Lutibacter</taxon>
    </lineage>
</organism>
<evidence type="ECO:0000256" key="3">
    <source>
        <dbReference type="ARBA" id="ARBA00023237"/>
    </source>
</evidence>
<dbReference type="Pfam" id="PF00593">
    <property type="entry name" value="TonB_dep_Rec_b-barrel"/>
    <property type="match status" value="1"/>
</dbReference>
<keyword evidence="7" id="KW-1185">Reference proteome</keyword>
<evidence type="ECO:0000259" key="5">
    <source>
        <dbReference type="Pfam" id="PF00593"/>
    </source>
</evidence>
<evidence type="ECO:0000256" key="4">
    <source>
        <dbReference type="SAM" id="SignalP"/>
    </source>
</evidence>
<dbReference type="SUPFAM" id="SSF56935">
    <property type="entry name" value="Porins"/>
    <property type="match status" value="1"/>
</dbReference>
<dbReference type="Gene3D" id="2.40.170.20">
    <property type="entry name" value="TonB-dependent receptor, beta-barrel domain"/>
    <property type="match status" value="1"/>
</dbReference>
<name>A0ABW3WMR4_9FLAO</name>
<protein>
    <submittedName>
        <fullName evidence="6">TonB-dependent receptor domain-containing protein</fullName>
    </submittedName>
</protein>
<keyword evidence="3" id="KW-0998">Cell outer membrane</keyword>
<dbReference type="SUPFAM" id="SSF49452">
    <property type="entry name" value="Starch-binding domain-like"/>
    <property type="match status" value="1"/>
</dbReference>
<gene>
    <name evidence="6" type="ORF">ACFQ5N_04305</name>
</gene>
<dbReference type="Pfam" id="PF13715">
    <property type="entry name" value="CarbopepD_reg_2"/>
    <property type="match status" value="1"/>
</dbReference>
<sequence>MKKQTKTIGIATIVCLMCVFNALAQAENSIKGKIVAANTETPLQGVSVKILDHLFLTKTNDLGEFKIEGISTGTYILQLFLEGYQPQNISILVEENKPYNLGVIYLNVATVDFVDKSIISLSDDDFFDDSNQSSAYVSGLFQSSKDVYLSAAAFNFSQAWFKIRGYDSSLGTISINGVEMNKLYDGRPQWGNWGGLNDAFRNQEFTTGLAPAAYSFGGVLGSTNFSTRASDHQKGIKVSVSSTNRSYAGRVMATYASGLNENNWAFVASGSYRFAQEGYFEGASYNAWSGFFATEKRLNAHHSFNLTAFVASNRRGKSSPNTQEVFDLKGYQYNSYWGNQEGDKRNSRMKEIVEPVVMLSHFFDINKISINTTVSYQFGHIGNSRLGYFNAPNPDPTYWKYLPSNYLRYEDDLDYGNAYLSEQEFLNNGQLNWANLYEVNSDKGNALYYVYEDSVDDTQFSFSSIVNSNLSDSMNINAGVSYRNLTSKNFAEMLDLLGGNEFVDLDQYSQGDARQNDLNNPNRSIFEGDQFQYKYTINASVLGAFAQVQNVGKKVDYFASIHFENTNYQREGFYKNGRYPDNSLGKSAKQSFVDISAKAGITYKFNGRNLLSLNAGYLSNAPTIRNSFSNSRVNNNSTPNLKSEKTLTADVTYLYRSPKLQGRLTGFYTQFRNAIETGFFFAEGLRGDQADFVNEIVTGVDKLHLGAELSARYQATSTISVLAAGSFGQFTYSNNPHLYLQSESFLELESDFGTAYLKDYRVAGTPQRAYSLGFEYRDPKYWWFQMNANLLTHNYLDISPLLRTDNFYLDADGVPFVDDETGVEVTQEQVKLLLAQERFNDAFLVNMVGGKSWFINQKYVGFFIGVNNVLGALFKTGGFEQSRNANYPELKQDKQLEKPIFGPKYWYGNKASYYVNVYMRF</sequence>
<keyword evidence="6" id="KW-0675">Receptor</keyword>
<comment type="subcellular location">
    <subcellularLocation>
        <location evidence="1">Cell outer membrane</location>
    </subcellularLocation>
</comment>
<feature type="signal peptide" evidence="4">
    <location>
        <begin position="1"/>
        <end position="24"/>
    </location>
</feature>
<dbReference type="InterPro" id="IPR013784">
    <property type="entry name" value="Carb-bd-like_fold"/>
</dbReference>
<accession>A0ABW3WMR4</accession>
<feature type="domain" description="TonB-dependent receptor-like beta-barrel" evidence="5">
    <location>
        <begin position="385"/>
        <end position="868"/>
    </location>
</feature>
<evidence type="ECO:0000256" key="2">
    <source>
        <dbReference type="ARBA" id="ARBA00023136"/>
    </source>
</evidence>
<keyword evidence="4" id="KW-0732">Signal</keyword>
<dbReference type="Gene3D" id="2.60.40.1120">
    <property type="entry name" value="Carboxypeptidase-like, regulatory domain"/>
    <property type="match status" value="1"/>
</dbReference>
<evidence type="ECO:0000256" key="1">
    <source>
        <dbReference type="ARBA" id="ARBA00004442"/>
    </source>
</evidence>
<keyword evidence="2" id="KW-0472">Membrane</keyword>
<feature type="chain" id="PRO_5046165279" evidence="4">
    <location>
        <begin position="25"/>
        <end position="921"/>
    </location>
</feature>
<dbReference type="InterPro" id="IPR000531">
    <property type="entry name" value="Beta-barrel_TonB"/>
</dbReference>
<dbReference type="EMBL" id="JBHTMV010000003">
    <property type="protein sequence ID" value="MFD1293053.1"/>
    <property type="molecule type" value="Genomic_DNA"/>
</dbReference>
<proteinExistence type="predicted"/>
<dbReference type="InterPro" id="IPR036942">
    <property type="entry name" value="Beta-barrel_TonB_sf"/>
</dbReference>
<comment type="caution">
    <text evidence="6">The sequence shown here is derived from an EMBL/GenBank/DDBJ whole genome shotgun (WGS) entry which is preliminary data.</text>
</comment>
<reference evidence="7" key="1">
    <citation type="journal article" date="2019" name="Int. J. Syst. Evol. Microbiol.">
        <title>The Global Catalogue of Microorganisms (GCM) 10K type strain sequencing project: providing services to taxonomists for standard genome sequencing and annotation.</title>
        <authorList>
            <consortium name="The Broad Institute Genomics Platform"/>
            <consortium name="The Broad Institute Genome Sequencing Center for Infectious Disease"/>
            <person name="Wu L."/>
            <person name="Ma J."/>
        </authorList>
    </citation>
    <scope>NUCLEOTIDE SEQUENCE [LARGE SCALE GENOMIC DNA]</scope>
    <source>
        <strain evidence="7">CCUG 62221</strain>
    </source>
</reference>
<evidence type="ECO:0000313" key="7">
    <source>
        <dbReference type="Proteomes" id="UP001597241"/>
    </source>
</evidence>